<protein>
    <recommendedName>
        <fullName evidence="4">Ferritin-like domain-containing protein</fullName>
    </recommendedName>
</protein>
<dbReference type="SUPFAM" id="SSF47240">
    <property type="entry name" value="Ferritin-like"/>
    <property type="match status" value="1"/>
</dbReference>
<evidence type="ECO:0008006" key="4">
    <source>
        <dbReference type="Google" id="ProtNLM"/>
    </source>
</evidence>
<organism evidence="2 3">
    <name type="scientific">Candidatus Protoclostridium stercorigallinarum</name>
    <dbReference type="NCBI Taxonomy" id="2838741"/>
    <lineage>
        <taxon>Bacteria</taxon>
        <taxon>Bacillati</taxon>
        <taxon>Bacillota</taxon>
        <taxon>Clostridia</taxon>
        <taxon>Candidatus Protoclostridium</taxon>
    </lineage>
</organism>
<dbReference type="Proteomes" id="UP000823990">
    <property type="component" value="Unassembled WGS sequence"/>
</dbReference>
<dbReference type="InterPro" id="IPR009078">
    <property type="entry name" value="Ferritin-like_SF"/>
</dbReference>
<dbReference type="AlphaFoldDB" id="A0A9D1TQQ2"/>
<feature type="region of interest" description="Disordered" evidence="1">
    <location>
        <begin position="408"/>
        <end position="433"/>
    </location>
</feature>
<reference evidence="2" key="2">
    <citation type="submission" date="2021-04" db="EMBL/GenBank/DDBJ databases">
        <authorList>
            <person name="Gilroy R."/>
        </authorList>
    </citation>
    <scope>NUCLEOTIDE SEQUENCE</scope>
    <source>
        <strain evidence="2">12435</strain>
    </source>
</reference>
<evidence type="ECO:0000256" key="1">
    <source>
        <dbReference type="SAM" id="MobiDB-lite"/>
    </source>
</evidence>
<dbReference type="EMBL" id="DXHS01000026">
    <property type="protein sequence ID" value="HIW02015.1"/>
    <property type="molecule type" value="Genomic_DNA"/>
</dbReference>
<evidence type="ECO:0000313" key="2">
    <source>
        <dbReference type="EMBL" id="HIW02015.1"/>
    </source>
</evidence>
<proteinExistence type="predicted"/>
<name>A0A9D1TQQ2_9FIRM</name>
<sequence>MSFDPFKEKGEKPASYENWKQLWPRAYDKNATDPKTKMRVILMNGTEFEAQWFLHNMARHTADNDLRRELAVLRRCEQQEQKKLSYLKPIDETILETTIAYEQLAVELTALMARREKDRTVKRALDFALLEDFDHLYRYADLLEMDSGIRAEMLVGKKTEIMPGRPTVSEHRFPTDDVKKALPKNASMLSKLHTMIITAAEQQTMNFYMNCGTFYGASELGRRLFLEIGMIEEQHVSLYESLQDASTTWLECLLMHEYTECYLYYSMLSDETDDYIRGIWSDHLTREIGHLHAAADLLERYEHKHWSQVIPEGAFPELLSFSEAEGGNMEYIRKVLKNTVELTASGEDYVPACEVKDDSPFRRYNRKVNGAVASVASHKVIDRYIAEAGEDYRFQVSAHPVPALRDRTCDNTEVGRSTETAGECDDNKGRRKN</sequence>
<gene>
    <name evidence="2" type="ORF">H9892_01600</name>
</gene>
<evidence type="ECO:0000313" key="3">
    <source>
        <dbReference type="Proteomes" id="UP000823990"/>
    </source>
</evidence>
<accession>A0A9D1TQQ2</accession>
<comment type="caution">
    <text evidence="2">The sequence shown here is derived from an EMBL/GenBank/DDBJ whole genome shotgun (WGS) entry which is preliminary data.</text>
</comment>
<reference evidence="2" key="1">
    <citation type="journal article" date="2021" name="PeerJ">
        <title>Extensive microbial diversity within the chicken gut microbiome revealed by metagenomics and culture.</title>
        <authorList>
            <person name="Gilroy R."/>
            <person name="Ravi A."/>
            <person name="Getino M."/>
            <person name="Pursley I."/>
            <person name="Horton D.L."/>
            <person name="Alikhan N.F."/>
            <person name="Baker D."/>
            <person name="Gharbi K."/>
            <person name="Hall N."/>
            <person name="Watson M."/>
            <person name="Adriaenssens E.M."/>
            <person name="Foster-Nyarko E."/>
            <person name="Jarju S."/>
            <person name="Secka A."/>
            <person name="Antonio M."/>
            <person name="Oren A."/>
            <person name="Chaudhuri R.R."/>
            <person name="La Ragione R."/>
            <person name="Hildebrand F."/>
            <person name="Pallen M.J."/>
        </authorList>
    </citation>
    <scope>NUCLEOTIDE SEQUENCE</scope>
    <source>
        <strain evidence="2">12435</strain>
    </source>
</reference>